<protein>
    <recommendedName>
        <fullName evidence="4">Xaa-Pro aminopeptidase</fullName>
        <ecNumber evidence="4">3.4.11.9</ecNumber>
    </recommendedName>
</protein>
<keyword evidence="15" id="KW-1185">Reference proteome</keyword>
<dbReference type="Pfam" id="PF16189">
    <property type="entry name" value="Creatinase_N_2"/>
    <property type="match status" value="1"/>
</dbReference>
<evidence type="ECO:0000256" key="1">
    <source>
        <dbReference type="ARBA" id="ARBA00001424"/>
    </source>
</evidence>
<keyword evidence="8" id="KW-0378">Hydrolase</keyword>
<organism evidence="15 16">
    <name type="scientific">Momordica charantia</name>
    <name type="common">Bitter gourd</name>
    <name type="synonym">Balsam pear</name>
    <dbReference type="NCBI Taxonomy" id="3673"/>
    <lineage>
        <taxon>Eukaryota</taxon>
        <taxon>Viridiplantae</taxon>
        <taxon>Streptophyta</taxon>
        <taxon>Embryophyta</taxon>
        <taxon>Tracheophyta</taxon>
        <taxon>Spermatophyta</taxon>
        <taxon>Magnoliopsida</taxon>
        <taxon>eudicotyledons</taxon>
        <taxon>Gunneridae</taxon>
        <taxon>Pentapetalae</taxon>
        <taxon>rosids</taxon>
        <taxon>fabids</taxon>
        <taxon>Cucurbitales</taxon>
        <taxon>Cucurbitaceae</taxon>
        <taxon>Momordiceae</taxon>
        <taxon>Momordica</taxon>
    </lineage>
</organism>
<dbReference type="SUPFAM" id="SSF55920">
    <property type="entry name" value="Creatinase/aminopeptidase"/>
    <property type="match status" value="1"/>
</dbReference>
<evidence type="ECO:0000313" key="15">
    <source>
        <dbReference type="Proteomes" id="UP000504603"/>
    </source>
</evidence>
<dbReference type="RefSeq" id="XP_022132955.1">
    <property type="nucleotide sequence ID" value="XM_022277263.1"/>
</dbReference>
<dbReference type="FunFam" id="3.40.350.10:FF:000010">
    <property type="entry name" value="Probable Xaa-Pro aminopeptidase P"/>
    <property type="match status" value="1"/>
</dbReference>
<dbReference type="KEGG" id="mcha:111005672"/>
<evidence type="ECO:0000256" key="10">
    <source>
        <dbReference type="ARBA" id="ARBA00023211"/>
    </source>
</evidence>
<keyword evidence="5 16" id="KW-0031">Aminopeptidase</keyword>
<dbReference type="Proteomes" id="UP000504603">
    <property type="component" value="Unplaced"/>
</dbReference>
<comment type="similarity">
    <text evidence="3 11">Belongs to the peptidase M24B family.</text>
</comment>
<dbReference type="InterPro" id="IPR001131">
    <property type="entry name" value="Peptidase_M24B_aminopep-P_CS"/>
</dbReference>
<name>A0A6J1BTZ4_MOMCH</name>
<evidence type="ECO:0000256" key="3">
    <source>
        <dbReference type="ARBA" id="ARBA00008766"/>
    </source>
</evidence>
<evidence type="ECO:0000256" key="8">
    <source>
        <dbReference type="ARBA" id="ARBA00022801"/>
    </source>
</evidence>
<keyword evidence="9" id="KW-0482">Metalloprotease</keyword>
<keyword evidence="10" id="KW-0464">Manganese</keyword>
<dbReference type="InterPro" id="IPR050422">
    <property type="entry name" value="X-Pro_aminopeptidase_P"/>
</dbReference>
<dbReference type="Gene3D" id="3.40.350.10">
    <property type="entry name" value="Creatinase/prolidase N-terminal domain"/>
    <property type="match status" value="2"/>
</dbReference>
<dbReference type="OrthoDB" id="9995434at2759"/>
<evidence type="ECO:0000256" key="4">
    <source>
        <dbReference type="ARBA" id="ARBA00012574"/>
    </source>
</evidence>
<evidence type="ECO:0000256" key="11">
    <source>
        <dbReference type="RuleBase" id="RU000590"/>
    </source>
</evidence>
<keyword evidence="7 11" id="KW-0479">Metal-binding</keyword>
<comment type="catalytic activity">
    <reaction evidence="1">
        <text>Release of any N-terminal amino acid, including proline, that is linked to proline, even from a dipeptide or tripeptide.</text>
        <dbReference type="EC" id="3.4.11.9"/>
    </reaction>
</comment>
<dbReference type="GeneID" id="111005672"/>
<evidence type="ECO:0000313" key="16">
    <source>
        <dbReference type="RefSeq" id="XP_022132955.1"/>
    </source>
</evidence>
<dbReference type="InterPro" id="IPR036005">
    <property type="entry name" value="Creatinase/aminopeptidase-like"/>
</dbReference>
<accession>A0A6J1BTZ4</accession>
<comment type="cofactor">
    <cofactor evidence="2">
        <name>Mn(2+)</name>
        <dbReference type="ChEBI" id="CHEBI:29035"/>
    </cofactor>
</comment>
<dbReference type="InterPro" id="IPR033740">
    <property type="entry name" value="Pept_M24B"/>
</dbReference>
<dbReference type="PANTHER" id="PTHR43763">
    <property type="entry name" value="XAA-PRO AMINOPEPTIDASE 1"/>
    <property type="match status" value="1"/>
</dbReference>
<dbReference type="InterPro" id="IPR029149">
    <property type="entry name" value="Creatin/AminoP/Spt16_N"/>
</dbReference>
<dbReference type="InterPro" id="IPR000994">
    <property type="entry name" value="Pept_M24"/>
</dbReference>
<dbReference type="Pfam" id="PF00557">
    <property type="entry name" value="Peptidase_M24"/>
    <property type="match status" value="1"/>
</dbReference>
<evidence type="ECO:0000259" key="13">
    <source>
        <dbReference type="Pfam" id="PF01321"/>
    </source>
</evidence>
<dbReference type="EC" id="3.4.11.9" evidence="4"/>
<dbReference type="Gene3D" id="3.90.230.10">
    <property type="entry name" value="Creatinase/methionine aminopeptidase superfamily"/>
    <property type="match status" value="1"/>
</dbReference>
<feature type="domain" description="Peptidase M24 C-terminal" evidence="14">
    <location>
        <begin position="595"/>
        <end position="655"/>
    </location>
</feature>
<evidence type="ECO:0000256" key="7">
    <source>
        <dbReference type="ARBA" id="ARBA00022723"/>
    </source>
</evidence>
<proteinExistence type="inferred from homology"/>
<dbReference type="GO" id="GO:0005737">
    <property type="term" value="C:cytoplasm"/>
    <property type="evidence" value="ECO:0007669"/>
    <property type="project" value="UniProtKB-ARBA"/>
</dbReference>
<dbReference type="InterPro" id="IPR032416">
    <property type="entry name" value="Peptidase_M24_C"/>
</dbReference>
<dbReference type="AlphaFoldDB" id="A0A6J1BTZ4"/>
<feature type="domain" description="Peptidase M24" evidence="12">
    <location>
        <begin position="347"/>
        <end position="583"/>
    </location>
</feature>
<evidence type="ECO:0000256" key="5">
    <source>
        <dbReference type="ARBA" id="ARBA00022438"/>
    </source>
</evidence>
<dbReference type="FunFam" id="3.90.230.10:FF:000007">
    <property type="entry name" value="Xaa-Pro aminopeptidase P"/>
    <property type="match status" value="1"/>
</dbReference>
<sequence>MADTLSALRLLMASHSPPLDALVVPSEDYHQSEYVSARDKRREFVSGFDGSAGLALITQKEALLWTDGRYFLQAAQQLSDQWKLMRMGEDPAVDLWMADNLPADGAVGVDPWCVSVDTAQKWKHAFAKKQQKLVQTITNLVDEVWKNRPPQEINPVTIHSLEYAGRSVEDKLKTLRGKLSQEKAHGIIVTALDEVAWLYNIRGSDVSYCPVVHAFAIVTLSSAFFYVDKRKVSDEVRLYMEKNGIEVRDYSAIITDVSLLASNQLDLSSFVKGPEVRANVEVELSTIDIAGSNGTKVESQNNGLIWVDPAQCCYALYSKLNSDKVLLQQSPLALAKALKNSVELDGLKKAHIRDGAAVVQYLVWLDKQLQENYGASGYFLEGDGVRKPKPSDSKKLTEVSAGDKLEAFRASKENFRGLSFPTISSVGPNAAIIHYGPQAETCAELDPESIYLFDSGAQYLDGTTDITRTVHFGLPSAHEKACYTAVLKGHIALGNARFPNGTNGHALDILARVPLWKDGLDYRHGTGHGIGSYLNVHEGPHLISFRPQARNVPLQASMTVTDEPGYYEDGAFGIRLENVLTVNDADTKFNFGDKGYLSFEHITWAPYQKKLINTSLLTSEELDWVNTYHSKCRDILAPYLDESEKAWLNKATEPITA</sequence>
<evidence type="ECO:0000256" key="6">
    <source>
        <dbReference type="ARBA" id="ARBA00022670"/>
    </source>
</evidence>
<dbReference type="PROSITE" id="PS00491">
    <property type="entry name" value="PROLINE_PEPTIDASE"/>
    <property type="match status" value="1"/>
</dbReference>
<gene>
    <name evidence="16" type="primary">LOC111005672</name>
</gene>
<dbReference type="Pfam" id="PF16188">
    <property type="entry name" value="Peptidase_M24_C"/>
    <property type="match status" value="1"/>
</dbReference>
<reference evidence="16" key="1">
    <citation type="submission" date="2025-08" db="UniProtKB">
        <authorList>
            <consortium name="RefSeq"/>
        </authorList>
    </citation>
    <scope>IDENTIFICATION</scope>
    <source>
        <strain evidence="16">OHB3-1</strain>
    </source>
</reference>
<evidence type="ECO:0000259" key="14">
    <source>
        <dbReference type="Pfam" id="PF16188"/>
    </source>
</evidence>
<dbReference type="InterPro" id="IPR000587">
    <property type="entry name" value="Creatinase_N"/>
</dbReference>
<keyword evidence="6" id="KW-0645">Protease</keyword>
<dbReference type="GO" id="GO:0046872">
    <property type="term" value="F:metal ion binding"/>
    <property type="evidence" value="ECO:0007669"/>
    <property type="project" value="UniProtKB-KW"/>
</dbReference>
<dbReference type="GO" id="GO:0006508">
    <property type="term" value="P:proteolysis"/>
    <property type="evidence" value="ECO:0007669"/>
    <property type="project" value="UniProtKB-KW"/>
</dbReference>
<dbReference type="SUPFAM" id="SSF53092">
    <property type="entry name" value="Creatinase/prolidase N-terminal domain"/>
    <property type="match status" value="1"/>
</dbReference>
<dbReference type="Pfam" id="PF01321">
    <property type="entry name" value="Creatinase_N"/>
    <property type="match status" value="1"/>
</dbReference>
<dbReference type="CDD" id="cd01085">
    <property type="entry name" value="APP"/>
    <property type="match status" value="1"/>
</dbReference>
<dbReference type="FunFam" id="3.40.350.10:FF:000003">
    <property type="entry name" value="Xaa-pro aminopeptidase P"/>
    <property type="match status" value="1"/>
</dbReference>
<evidence type="ECO:0000256" key="9">
    <source>
        <dbReference type="ARBA" id="ARBA00023049"/>
    </source>
</evidence>
<dbReference type="GO" id="GO:0070006">
    <property type="term" value="F:metalloaminopeptidase activity"/>
    <property type="evidence" value="ECO:0007669"/>
    <property type="project" value="InterPro"/>
</dbReference>
<evidence type="ECO:0000256" key="2">
    <source>
        <dbReference type="ARBA" id="ARBA00001936"/>
    </source>
</evidence>
<evidence type="ECO:0000259" key="12">
    <source>
        <dbReference type="Pfam" id="PF00557"/>
    </source>
</evidence>
<feature type="domain" description="Creatinase N-terminal" evidence="13">
    <location>
        <begin position="6"/>
        <end position="134"/>
    </location>
</feature>
<dbReference type="PANTHER" id="PTHR43763:SF12">
    <property type="entry name" value="AMINOPEPTIDASE P1"/>
    <property type="match status" value="1"/>
</dbReference>